<feature type="non-terminal residue" evidence="1">
    <location>
        <position position="1"/>
    </location>
</feature>
<accession>A0A9P0YX49</accession>
<dbReference type="AlphaFoldDB" id="A0A9P0YX49"/>
<sequence length="125" mass="13834">MRPGMKEAEEGSCWPRWELLAEDCCTQDRGGSYWPRWELLAEVGAVGRGLLHTGPRWELLAEVGTVGRGGSCSPPVAQVYPRGSRGYPHLDEGRYVTSGLAEACLLLVVVKSWPRWNATVVSFFL</sequence>
<reference evidence="1" key="1">
    <citation type="submission" date="2022-07" db="EMBL/GenBank/DDBJ databases">
        <authorList>
            <person name="Macas J."/>
            <person name="Novak P."/>
            <person name="Neumann P."/>
        </authorList>
    </citation>
    <scope>NUCLEOTIDE SEQUENCE</scope>
</reference>
<proteinExistence type="predicted"/>
<name>A0A9P0YX49_CUSEU</name>
<dbReference type="EMBL" id="CAMAPE010000013">
    <property type="protein sequence ID" value="CAH9080272.1"/>
    <property type="molecule type" value="Genomic_DNA"/>
</dbReference>
<protein>
    <submittedName>
        <fullName evidence="1">Uncharacterized protein</fullName>
    </submittedName>
</protein>
<dbReference type="Proteomes" id="UP001152484">
    <property type="component" value="Unassembled WGS sequence"/>
</dbReference>
<organism evidence="1 2">
    <name type="scientific">Cuscuta europaea</name>
    <name type="common">European dodder</name>
    <dbReference type="NCBI Taxonomy" id="41803"/>
    <lineage>
        <taxon>Eukaryota</taxon>
        <taxon>Viridiplantae</taxon>
        <taxon>Streptophyta</taxon>
        <taxon>Embryophyta</taxon>
        <taxon>Tracheophyta</taxon>
        <taxon>Spermatophyta</taxon>
        <taxon>Magnoliopsida</taxon>
        <taxon>eudicotyledons</taxon>
        <taxon>Gunneridae</taxon>
        <taxon>Pentapetalae</taxon>
        <taxon>asterids</taxon>
        <taxon>lamiids</taxon>
        <taxon>Solanales</taxon>
        <taxon>Convolvulaceae</taxon>
        <taxon>Cuscuteae</taxon>
        <taxon>Cuscuta</taxon>
        <taxon>Cuscuta subgen. Cuscuta</taxon>
    </lineage>
</organism>
<evidence type="ECO:0000313" key="2">
    <source>
        <dbReference type="Proteomes" id="UP001152484"/>
    </source>
</evidence>
<keyword evidence="2" id="KW-1185">Reference proteome</keyword>
<comment type="caution">
    <text evidence="1">The sequence shown here is derived from an EMBL/GenBank/DDBJ whole genome shotgun (WGS) entry which is preliminary data.</text>
</comment>
<gene>
    <name evidence="1" type="ORF">CEURO_LOCUS7408</name>
</gene>
<evidence type="ECO:0000313" key="1">
    <source>
        <dbReference type="EMBL" id="CAH9080272.1"/>
    </source>
</evidence>